<proteinExistence type="predicted"/>
<feature type="compositionally biased region" description="Basic and acidic residues" evidence="1">
    <location>
        <begin position="1"/>
        <end position="11"/>
    </location>
</feature>
<reference evidence="2" key="2">
    <citation type="submission" date="2019-11" db="EMBL/GenBank/DDBJ databases">
        <title>Improved Assembly of Tolypothrix boutellei genome.</title>
        <authorList>
            <person name="Sarangi A.N."/>
            <person name="Mukherjee M."/>
            <person name="Ghosh S."/>
            <person name="Singh D."/>
            <person name="Das A."/>
            <person name="Kant S."/>
            <person name="Prusty A."/>
            <person name="Tripathy S."/>
        </authorList>
    </citation>
    <scope>NUCLEOTIDE SEQUENCE</scope>
    <source>
        <strain evidence="2">VB521301</strain>
    </source>
</reference>
<accession>A0A0C1R525</accession>
<gene>
    <name evidence="3" type="ORF">DA73_0220800</name>
    <name evidence="2" type="ORF">DA73_0400016620</name>
</gene>
<name>A0A0C1R525_9CYAN</name>
<sequence length="67" mass="7071">MANPENEKVKNDAQVPEASGGYQTPIDEEARHTGMDVQSKGKPSAVPESGDSDQITEGAGNQGTEKR</sequence>
<evidence type="ECO:0000256" key="1">
    <source>
        <dbReference type="SAM" id="MobiDB-lite"/>
    </source>
</evidence>
<dbReference type="OrthoDB" id="517770at2"/>
<protein>
    <submittedName>
        <fullName evidence="3">Uncharacterized protein</fullName>
    </submittedName>
</protein>
<dbReference type="Proteomes" id="UP000029738">
    <property type="component" value="Unassembled WGS sequence"/>
</dbReference>
<evidence type="ECO:0000313" key="3">
    <source>
        <dbReference type="EMBL" id="KIE10893.1"/>
    </source>
</evidence>
<organism evidence="3">
    <name type="scientific">Tolypothrix bouteillei VB521301</name>
    <dbReference type="NCBI Taxonomy" id="1479485"/>
    <lineage>
        <taxon>Bacteria</taxon>
        <taxon>Bacillati</taxon>
        <taxon>Cyanobacteriota</taxon>
        <taxon>Cyanophyceae</taxon>
        <taxon>Nostocales</taxon>
        <taxon>Tolypothrichaceae</taxon>
        <taxon>Tolypothrix</taxon>
    </lineage>
</organism>
<evidence type="ECO:0000313" key="4">
    <source>
        <dbReference type="Proteomes" id="UP000029738"/>
    </source>
</evidence>
<evidence type="ECO:0000313" key="2">
    <source>
        <dbReference type="EMBL" id="KAF3886931.1"/>
    </source>
</evidence>
<dbReference type="RefSeq" id="WP_038092524.1">
    <property type="nucleotide sequence ID" value="NZ_JHEG04000001.1"/>
</dbReference>
<keyword evidence="4" id="KW-1185">Reference proteome</keyword>
<dbReference type="STRING" id="1479485.DA73_0220800"/>
<dbReference type="EMBL" id="JHEG04000001">
    <property type="protein sequence ID" value="KAF3886931.1"/>
    <property type="molecule type" value="Genomic_DNA"/>
</dbReference>
<comment type="caution">
    <text evidence="3">The sequence shown here is derived from an EMBL/GenBank/DDBJ whole genome shotgun (WGS) entry which is preliminary data.</text>
</comment>
<dbReference type="EMBL" id="JHEG02000048">
    <property type="protein sequence ID" value="KIE10893.1"/>
    <property type="molecule type" value="Genomic_DNA"/>
</dbReference>
<reference evidence="3" key="1">
    <citation type="journal article" date="2015" name="Genome Announc.">
        <title>Draft Genome Sequence of Tolypothrix boutellei Strain VB521301.</title>
        <authorList>
            <person name="Chandrababunaidu M.M."/>
            <person name="Singh D."/>
            <person name="Sen D."/>
            <person name="Bhan S."/>
            <person name="Das S."/>
            <person name="Gupta A."/>
            <person name="Adhikary S.P."/>
            <person name="Tripathy S."/>
        </authorList>
    </citation>
    <scope>NUCLEOTIDE SEQUENCE</scope>
    <source>
        <strain evidence="3">VB521301</strain>
    </source>
</reference>
<dbReference type="AlphaFoldDB" id="A0A0C1R525"/>
<feature type="region of interest" description="Disordered" evidence="1">
    <location>
        <begin position="1"/>
        <end position="67"/>
    </location>
</feature>